<evidence type="ECO:0000313" key="3">
    <source>
        <dbReference type="EMBL" id="KAJ4394859.1"/>
    </source>
</evidence>
<dbReference type="InterPro" id="IPR000873">
    <property type="entry name" value="AMP-dep_synth/lig_dom"/>
</dbReference>
<dbReference type="Proteomes" id="UP001140453">
    <property type="component" value="Unassembled WGS sequence"/>
</dbReference>
<proteinExistence type="predicted"/>
<dbReference type="GO" id="GO:0016405">
    <property type="term" value="F:CoA-ligase activity"/>
    <property type="evidence" value="ECO:0007669"/>
    <property type="project" value="TreeGrafter"/>
</dbReference>
<dbReference type="Gene3D" id="3.40.50.980">
    <property type="match status" value="2"/>
</dbReference>
<dbReference type="CDD" id="cd05911">
    <property type="entry name" value="Firefly_Luc_like"/>
    <property type="match status" value="1"/>
</dbReference>
<dbReference type="PROSITE" id="PS00455">
    <property type="entry name" value="AMP_BINDING"/>
    <property type="match status" value="1"/>
</dbReference>
<dbReference type="EMBL" id="JAPEVB010000002">
    <property type="protein sequence ID" value="KAJ4394859.1"/>
    <property type="molecule type" value="Genomic_DNA"/>
</dbReference>
<dbReference type="InterPro" id="IPR045851">
    <property type="entry name" value="AMP-bd_C_sf"/>
</dbReference>
<gene>
    <name evidence="3" type="ORF">N0V93_004079</name>
</gene>
<dbReference type="Gene3D" id="2.30.38.10">
    <property type="entry name" value="Luciferase, Domain 3"/>
    <property type="match status" value="1"/>
</dbReference>
<evidence type="ECO:0000259" key="1">
    <source>
        <dbReference type="Pfam" id="PF00501"/>
    </source>
</evidence>
<dbReference type="Pfam" id="PF13193">
    <property type="entry name" value="AMP-binding_C"/>
    <property type="match status" value="1"/>
</dbReference>
<dbReference type="InterPro" id="IPR020845">
    <property type="entry name" value="AMP-binding_CS"/>
</dbReference>
<evidence type="ECO:0000259" key="2">
    <source>
        <dbReference type="Pfam" id="PF13193"/>
    </source>
</evidence>
<comment type="caution">
    <text evidence="3">The sequence shown here is derived from an EMBL/GenBank/DDBJ whole genome shotgun (WGS) entry which is preliminary data.</text>
</comment>
<organism evidence="3 4">
    <name type="scientific">Gnomoniopsis smithogilvyi</name>
    <dbReference type="NCBI Taxonomy" id="1191159"/>
    <lineage>
        <taxon>Eukaryota</taxon>
        <taxon>Fungi</taxon>
        <taxon>Dikarya</taxon>
        <taxon>Ascomycota</taxon>
        <taxon>Pezizomycotina</taxon>
        <taxon>Sordariomycetes</taxon>
        <taxon>Sordariomycetidae</taxon>
        <taxon>Diaporthales</taxon>
        <taxon>Gnomoniaceae</taxon>
        <taxon>Gnomoniopsis</taxon>
    </lineage>
</organism>
<name>A0A9W9D0Q8_9PEZI</name>
<dbReference type="PANTHER" id="PTHR24096">
    <property type="entry name" value="LONG-CHAIN-FATTY-ACID--COA LIGASE"/>
    <property type="match status" value="1"/>
</dbReference>
<feature type="domain" description="AMP-dependent synthetase/ligase" evidence="1">
    <location>
        <begin position="110"/>
        <end position="436"/>
    </location>
</feature>
<dbReference type="AlphaFoldDB" id="A0A9W9D0Q8"/>
<dbReference type="OrthoDB" id="6509636at2759"/>
<dbReference type="PANTHER" id="PTHR24096:SF422">
    <property type="entry name" value="BCDNA.GH02901"/>
    <property type="match status" value="1"/>
</dbReference>
<reference evidence="3" key="1">
    <citation type="submission" date="2022-10" db="EMBL/GenBank/DDBJ databases">
        <title>Tapping the CABI collections for fungal endophytes: first genome assemblies for Collariella, Neodidymelliopsis, Ascochyta clinopodiicola, Didymella pomorum, Didymosphaeria variabile, Neocosmospora piperis and Neocucurbitaria cava.</title>
        <authorList>
            <person name="Hill R."/>
        </authorList>
    </citation>
    <scope>NUCLEOTIDE SEQUENCE</scope>
    <source>
        <strain evidence="3">IMI 355082</strain>
    </source>
</reference>
<dbReference type="Gene3D" id="3.30.300.30">
    <property type="match status" value="1"/>
</dbReference>
<dbReference type="Pfam" id="PF00501">
    <property type="entry name" value="AMP-binding"/>
    <property type="match status" value="1"/>
</dbReference>
<evidence type="ECO:0000313" key="4">
    <source>
        <dbReference type="Proteomes" id="UP001140453"/>
    </source>
</evidence>
<accession>A0A9W9D0Q8</accession>
<protein>
    <submittedName>
        <fullName evidence="3">Uncharacterized protein</fullName>
    </submittedName>
</protein>
<keyword evidence="4" id="KW-1185">Reference proteome</keyword>
<sequence length="596" mass="65365">MVFTSPPSLPKLPYNPPEDLSLPDFIYNEKFRVQKSDKVNSFTCGLTGKSIKAAEAKDRVEAIARALSKRTGWVPQQEETEWEKIACIYSINACKLHDFRNYRADERTQIDYISVAHAVHRLNGIVTPASAAYNQQELEYQLKATNATVLFTCGGPLLETALKAAETVNLPRERIFLVDTPLTGYKPVKGFVSVAQLIDEGQQLPALPKLQWLPGQGVRQVAFICFSSGTSGLPKGVLISHHNVISNVVQAAVAENAGRDKFGGPSQTALGLLPLSHIYGLTIIAHVCMFVGDDVIILPKFELDQMLSVIDKYSINMLYLVPPIIVQMLSNTKTREKYSLKSVTGIYSGAAPLGIETIEGVNKIFPNWLVRQGYGMTESSPGVVSTVGTDCMPGSSGPVLPGVKCKILDLEGKEVTSYDTPGELYVQGPNIVLGYLNNPKATAETFVYHADGRWLRTGDEVVVRLSPKGSEHLIIVDRIKELIKVKGHQVAPAELEAHLLSHDLVADCAVIQVPEKYAGEVPKAFVVKSTSAEGLSDDEVAKTLYKYVADHKARYKRLEGGIEFIDVVPKSPSGKILRRMLRDKEKEARLKNGAKL</sequence>
<dbReference type="InterPro" id="IPR025110">
    <property type="entry name" value="AMP-bd_C"/>
</dbReference>
<dbReference type="SUPFAM" id="SSF56801">
    <property type="entry name" value="Acetyl-CoA synthetase-like"/>
    <property type="match status" value="1"/>
</dbReference>
<feature type="domain" description="AMP-binding enzyme C-terminal" evidence="2">
    <location>
        <begin position="494"/>
        <end position="575"/>
    </location>
</feature>